<evidence type="ECO:0008006" key="3">
    <source>
        <dbReference type="Google" id="ProtNLM"/>
    </source>
</evidence>
<protein>
    <recommendedName>
        <fullName evidence="3">DUF5678 domain-containing protein</fullName>
    </recommendedName>
</protein>
<dbReference type="STRING" id="1802312.A3C06_02330"/>
<organism evidence="1 2">
    <name type="scientific">Candidatus Taylorbacteria bacterium RIFCSPHIGHO2_02_FULL_46_13</name>
    <dbReference type="NCBI Taxonomy" id="1802312"/>
    <lineage>
        <taxon>Bacteria</taxon>
        <taxon>Candidatus Tayloriibacteriota</taxon>
    </lineage>
</organism>
<comment type="caution">
    <text evidence="1">The sequence shown here is derived from an EMBL/GenBank/DDBJ whole genome shotgun (WGS) entry which is preliminary data.</text>
</comment>
<reference evidence="1 2" key="1">
    <citation type="journal article" date="2016" name="Nat. Commun.">
        <title>Thousands of microbial genomes shed light on interconnected biogeochemical processes in an aquifer system.</title>
        <authorList>
            <person name="Anantharaman K."/>
            <person name="Brown C.T."/>
            <person name="Hug L.A."/>
            <person name="Sharon I."/>
            <person name="Castelle C.J."/>
            <person name="Probst A.J."/>
            <person name="Thomas B.C."/>
            <person name="Singh A."/>
            <person name="Wilkins M.J."/>
            <person name="Karaoz U."/>
            <person name="Brodie E.L."/>
            <person name="Williams K.H."/>
            <person name="Hubbard S.S."/>
            <person name="Banfield J.F."/>
        </authorList>
    </citation>
    <scope>NUCLEOTIDE SEQUENCE [LARGE SCALE GENOMIC DNA]</scope>
</reference>
<proteinExistence type="predicted"/>
<gene>
    <name evidence="1" type="ORF">A3C06_02330</name>
</gene>
<evidence type="ECO:0000313" key="2">
    <source>
        <dbReference type="Proteomes" id="UP000177565"/>
    </source>
</evidence>
<dbReference type="EMBL" id="MHRQ01000015">
    <property type="protein sequence ID" value="OHA26857.1"/>
    <property type="molecule type" value="Genomic_DNA"/>
</dbReference>
<dbReference type="Proteomes" id="UP000177565">
    <property type="component" value="Unassembled WGS sequence"/>
</dbReference>
<name>A0A1G2MSH0_9BACT</name>
<accession>A0A1G2MSH0</accession>
<evidence type="ECO:0000313" key="1">
    <source>
        <dbReference type="EMBL" id="OHA26857.1"/>
    </source>
</evidence>
<dbReference type="AlphaFoldDB" id="A0A1G2MSH0"/>
<sequence length="74" mass="8184">MELIKAPNLSLLTKARENKWVAFSLDYQKLLAVAESLVSLRKKVGNAKAVVMHVLSADVGYVLSSTFKRVMAFS</sequence>